<evidence type="ECO:0000313" key="2">
    <source>
        <dbReference type="Proteomes" id="UP000257109"/>
    </source>
</evidence>
<dbReference type="Proteomes" id="UP000257109">
    <property type="component" value="Unassembled WGS sequence"/>
</dbReference>
<dbReference type="OrthoDB" id="1436830at2759"/>
<proteinExistence type="predicted"/>
<accession>A0A371FX40</accession>
<evidence type="ECO:0000313" key="1">
    <source>
        <dbReference type="EMBL" id="RDX82894.1"/>
    </source>
</evidence>
<keyword evidence="2" id="KW-1185">Reference proteome</keyword>
<name>A0A371FX40_MUCPR</name>
<reference evidence="1" key="1">
    <citation type="submission" date="2018-05" db="EMBL/GenBank/DDBJ databases">
        <title>Draft genome of Mucuna pruriens seed.</title>
        <authorList>
            <person name="Nnadi N.E."/>
            <person name="Vos R."/>
            <person name="Hasami M.H."/>
            <person name="Devisetty U.K."/>
            <person name="Aguiy J.C."/>
        </authorList>
    </citation>
    <scope>NUCLEOTIDE SEQUENCE [LARGE SCALE GENOMIC DNA]</scope>
    <source>
        <strain evidence="1">JCA_2017</strain>
    </source>
</reference>
<comment type="caution">
    <text evidence="1">The sequence shown here is derived from an EMBL/GenBank/DDBJ whole genome shotgun (WGS) entry which is preliminary data.</text>
</comment>
<sequence>MEGSHIRTTRMIINNSKVESELRVAYNTGIQTSWENGKSELEQLSTARSEIPGTVIPLTTATSASSRKFFHNGRLDEKNFQQNLTATIHDLKMQVGQLVDSGITTTGHTVAESETSRSRYRIRSRLPISTRRSVTNEDLLKLFRKVDINIPLLDAIKWVPKYVKFLEELCIQRRKKMKGAVETGGIVSTLVKHEATSTRVQ</sequence>
<dbReference type="EMBL" id="QJKJ01007516">
    <property type="protein sequence ID" value="RDX82894.1"/>
    <property type="molecule type" value="Genomic_DNA"/>
</dbReference>
<organism evidence="1 2">
    <name type="scientific">Mucuna pruriens</name>
    <name type="common">Velvet bean</name>
    <name type="synonym">Dolichos pruriens</name>
    <dbReference type="NCBI Taxonomy" id="157652"/>
    <lineage>
        <taxon>Eukaryota</taxon>
        <taxon>Viridiplantae</taxon>
        <taxon>Streptophyta</taxon>
        <taxon>Embryophyta</taxon>
        <taxon>Tracheophyta</taxon>
        <taxon>Spermatophyta</taxon>
        <taxon>Magnoliopsida</taxon>
        <taxon>eudicotyledons</taxon>
        <taxon>Gunneridae</taxon>
        <taxon>Pentapetalae</taxon>
        <taxon>rosids</taxon>
        <taxon>fabids</taxon>
        <taxon>Fabales</taxon>
        <taxon>Fabaceae</taxon>
        <taxon>Papilionoideae</taxon>
        <taxon>50 kb inversion clade</taxon>
        <taxon>NPAAA clade</taxon>
        <taxon>indigoferoid/millettioid clade</taxon>
        <taxon>Phaseoleae</taxon>
        <taxon>Mucuna</taxon>
    </lineage>
</organism>
<gene>
    <name evidence="1" type="ORF">CR513_36258</name>
</gene>
<feature type="non-terminal residue" evidence="1">
    <location>
        <position position="1"/>
    </location>
</feature>
<dbReference type="AlphaFoldDB" id="A0A371FX40"/>
<protein>
    <submittedName>
        <fullName evidence="1">Uncharacterized protein</fullName>
    </submittedName>
</protein>